<name>A0A396JRW5_MEDTR</name>
<evidence type="ECO:0000313" key="1">
    <source>
        <dbReference type="EMBL" id="RHN79521.1"/>
    </source>
</evidence>
<dbReference type="Proteomes" id="UP000265566">
    <property type="component" value="Chromosome 1"/>
</dbReference>
<proteinExistence type="predicted"/>
<sequence>MCFNSIVFLRVLCNLHSSPNLSGLCEVNMKNRANTRRISFGKFVLYRTSL</sequence>
<reference evidence="2" key="1">
    <citation type="journal article" date="2018" name="Nat. Plants">
        <title>Whole-genome landscape of Medicago truncatula symbiotic genes.</title>
        <authorList>
            <person name="Pecrix Y."/>
            <person name="Staton S.E."/>
            <person name="Sallet E."/>
            <person name="Lelandais-Briere C."/>
            <person name="Moreau S."/>
            <person name="Carrere S."/>
            <person name="Blein T."/>
            <person name="Jardinaud M.F."/>
            <person name="Latrasse D."/>
            <person name="Zouine M."/>
            <person name="Zahm M."/>
            <person name="Kreplak J."/>
            <person name="Mayjonade B."/>
            <person name="Satge C."/>
            <person name="Perez M."/>
            <person name="Cauet S."/>
            <person name="Marande W."/>
            <person name="Chantry-Darmon C."/>
            <person name="Lopez-Roques C."/>
            <person name="Bouchez O."/>
            <person name="Berard A."/>
            <person name="Debelle F."/>
            <person name="Munos S."/>
            <person name="Bendahmane A."/>
            <person name="Berges H."/>
            <person name="Niebel A."/>
            <person name="Buitink J."/>
            <person name="Frugier F."/>
            <person name="Benhamed M."/>
            <person name="Crespi M."/>
            <person name="Gouzy J."/>
            <person name="Gamas P."/>
        </authorList>
    </citation>
    <scope>NUCLEOTIDE SEQUENCE [LARGE SCALE GENOMIC DNA]</scope>
    <source>
        <strain evidence="2">cv. Jemalong A17</strain>
    </source>
</reference>
<dbReference type="EMBL" id="PSQE01000001">
    <property type="protein sequence ID" value="RHN79521.1"/>
    <property type="molecule type" value="Genomic_DNA"/>
</dbReference>
<dbReference type="AlphaFoldDB" id="A0A396JRW5"/>
<evidence type="ECO:0000313" key="2">
    <source>
        <dbReference type="Proteomes" id="UP000265566"/>
    </source>
</evidence>
<accession>A0A396JRW5</accession>
<organism evidence="1 2">
    <name type="scientific">Medicago truncatula</name>
    <name type="common">Barrel medic</name>
    <name type="synonym">Medicago tribuloides</name>
    <dbReference type="NCBI Taxonomy" id="3880"/>
    <lineage>
        <taxon>Eukaryota</taxon>
        <taxon>Viridiplantae</taxon>
        <taxon>Streptophyta</taxon>
        <taxon>Embryophyta</taxon>
        <taxon>Tracheophyta</taxon>
        <taxon>Spermatophyta</taxon>
        <taxon>Magnoliopsida</taxon>
        <taxon>eudicotyledons</taxon>
        <taxon>Gunneridae</taxon>
        <taxon>Pentapetalae</taxon>
        <taxon>rosids</taxon>
        <taxon>fabids</taxon>
        <taxon>Fabales</taxon>
        <taxon>Fabaceae</taxon>
        <taxon>Papilionoideae</taxon>
        <taxon>50 kb inversion clade</taxon>
        <taxon>NPAAA clade</taxon>
        <taxon>Hologalegina</taxon>
        <taxon>IRL clade</taxon>
        <taxon>Trifolieae</taxon>
        <taxon>Medicago</taxon>
    </lineage>
</organism>
<dbReference type="Gramene" id="rna3322">
    <property type="protein sequence ID" value="RHN79521.1"/>
    <property type="gene ID" value="gene3322"/>
</dbReference>
<protein>
    <submittedName>
        <fullName evidence="1">Uncharacterized protein</fullName>
    </submittedName>
</protein>
<gene>
    <name evidence="1" type="ORF">MtrunA17_Chr1g0178251</name>
</gene>
<comment type="caution">
    <text evidence="1">The sequence shown here is derived from an EMBL/GenBank/DDBJ whole genome shotgun (WGS) entry which is preliminary data.</text>
</comment>